<gene>
    <name evidence="5" type="primary">LOC101845886</name>
</gene>
<feature type="domain" description="WW" evidence="2">
    <location>
        <begin position="19"/>
        <end position="53"/>
    </location>
</feature>
<evidence type="ECO:0000256" key="1">
    <source>
        <dbReference type="SAM" id="MobiDB-lite"/>
    </source>
</evidence>
<dbReference type="Gene3D" id="2.20.70.10">
    <property type="match status" value="1"/>
</dbReference>
<feature type="compositionally biased region" description="Pro residues" evidence="1">
    <location>
        <begin position="107"/>
        <end position="120"/>
    </location>
</feature>
<dbReference type="InterPro" id="IPR036533">
    <property type="entry name" value="BAG_dom_sf"/>
</dbReference>
<feature type="compositionally biased region" description="Pro residues" evidence="1">
    <location>
        <begin position="348"/>
        <end position="370"/>
    </location>
</feature>
<dbReference type="Proteomes" id="UP000694888">
    <property type="component" value="Unplaced"/>
</dbReference>
<feature type="region of interest" description="Disordered" evidence="1">
    <location>
        <begin position="82"/>
        <end position="132"/>
    </location>
</feature>
<protein>
    <submittedName>
        <fullName evidence="5">BAG family molecular chaperone regulator 3</fullName>
    </submittedName>
</protein>
<dbReference type="PROSITE" id="PS50020">
    <property type="entry name" value="WW_DOMAIN_2"/>
    <property type="match status" value="1"/>
</dbReference>
<accession>A0ABM0K787</accession>
<evidence type="ECO:0000313" key="5">
    <source>
        <dbReference type="RefSeq" id="XP_005110401.1"/>
    </source>
</evidence>
<evidence type="ECO:0000259" key="3">
    <source>
        <dbReference type="PROSITE" id="PS51035"/>
    </source>
</evidence>
<evidence type="ECO:0000313" key="4">
    <source>
        <dbReference type="Proteomes" id="UP000694888"/>
    </source>
</evidence>
<feature type="region of interest" description="Disordered" evidence="1">
    <location>
        <begin position="456"/>
        <end position="516"/>
    </location>
</feature>
<dbReference type="SMART" id="SM00456">
    <property type="entry name" value="WW"/>
    <property type="match status" value="1"/>
</dbReference>
<proteinExistence type="predicted"/>
<evidence type="ECO:0000259" key="2">
    <source>
        <dbReference type="PROSITE" id="PS50020"/>
    </source>
</evidence>
<feature type="compositionally biased region" description="Low complexity" evidence="1">
    <location>
        <begin position="276"/>
        <end position="305"/>
    </location>
</feature>
<dbReference type="Pfam" id="PF00397">
    <property type="entry name" value="WW"/>
    <property type="match status" value="1"/>
</dbReference>
<dbReference type="CDD" id="cd00201">
    <property type="entry name" value="WW"/>
    <property type="match status" value="1"/>
</dbReference>
<dbReference type="SUPFAM" id="SSF51045">
    <property type="entry name" value="WW domain"/>
    <property type="match status" value="1"/>
</dbReference>
<feature type="domain" description="BAG" evidence="3">
    <location>
        <begin position="376"/>
        <end position="453"/>
    </location>
</feature>
<dbReference type="RefSeq" id="XP_005110401.1">
    <property type="nucleotide sequence ID" value="XM_005110344.3"/>
</dbReference>
<feature type="compositionally biased region" description="Low complexity" evidence="1">
    <location>
        <begin position="329"/>
        <end position="347"/>
    </location>
</feature>
<sequence length="516" mass="57691">MADRQFFTMPFNQAQMRNDPLPTGWEMRFDNVSGWPYFIDHNTRNTTWQDPRNMMGHQQHPYSGFRGGVPEGKTVEIPVRYEGPKDPHKMGHGINAAPPQHHNHHPPGGPPQPYPAPAPEPMDYQSQSGTLPRKRGDVWEIPIQHMGQDNVPPHAQHPQAHPPHAQHPQQQMHYPHPQTHPQMQYPHPQGMPQQQPQPQQFPPPASVDYSTYPQSGPMPHDGGHHHHHQPPQNPPHQPPQHQQSPRGPVNIPIIRENHRGVSPGRASPRPQVPMQSSPRNSPRASPRPDFSQAIPQSAQQFQQQHRPQEPCPDYNSHEATLPPQATLGPQQPARQPSPSPQQQQQQQQPPPQQQQQQQPPPRQPSPQPPRTPEEKAFDIINGVMNEVKSLEEQVNPFRGKKTDKEYKYLEEMLTRSLLKLDSVESGSMDNVRQARKQAVKLIEATLDLLELKAVAGETNMPSGNPPSSNSQPSSGSSGNTNNSSGPAPQNSQAAGPSKGKDPSRVKEMQLDSEIAC</sequence>
<organism evidence="4 5">
    <name type="scientific">Aplysia californica</name>
    <name type="common">California sea hare</name>
    <dbReference type="NCBI Taxonomy" id="6500"/>
    <lineage>
        <taxon>Eukaryota</taxon>
        <taxon>Metazoa</taxon>
        <taxon>Spiralia</taxon>
        <taxon>Lophotrochozoa</taxon>
        <taxon>Mollusca</taxon>
        <taxon>Gastropoda</taxon>
        <taxon>Heterobranchia</taxon>
        <taxon>Euthyneura</taxon>
        <taxon>Tectipleura</taxon>
        <taxon>Aplysiida</taxon>
        <taxon>Aplysioidea</taxon>
        <taxon>Aplysiidae</taxon>
        <taxon>Aplysia</taxon>
    </lineage>
</organism>
<feature type="region of interest" description="Disordered" evidence="1">
    <location>
        <begin position="147"/>
        <end position="376"/>
    </location>
</feature>
<dbReference type="Gene3D" id="1.20.58.120">
    <property type="entry name" value="BAG domain"/>
    <property type="match status" value="1"/>
</dbReference>
<dbReference type="Pfam" id="PF02179">
    <property type="entry name" value="BAG"/>
    <property type="match status" value="1"/>
</dbReference>
<feature type="compositionally biased region" description="Low complexity" evidence="1">
    <location>
        <begin position="152"/>
        <end position="198"/>
    </location>
</feature>
<dbReference type="InterPro" id="IPR001202">
    <property type="entry name" value="WW_dom"/>
</dbReference>
<dbReference type="PROSITE" id="PS01159">
    <property type="entry name" value="WW_DOMAIN_1"/>
    <property type="match status" value="1"/>
</dbReference>
<dbReference type="SUPFAM" id="SSF63491">
    <property type="entry name" value="BAG domain"/>
    <property type="match status" value="1"/>
</dbReference>
<feature type="compositionally biased region" description="Basic and acidic residues" evidence="1">
    <location>
        <begin position="498"/>
        <end position="509"/>
    </location>
</feature>
<feature type="compositionally biased region" description="Low complexity" evidence="1">
    <location>
        <begin position="239"/>
        <end position="248"/>
    </location>
</feature>
<dbReference type="InterPro" id="IPR036020">
    <property type="entry name" value="WW_dom_sf"/>
</dbReference>
<feature type="compositionally biased region" description="Low complexity" evidence="1">
    <location>
        <begin position="461"/>
        <end position="486"/>
    </location>
</feature>
<dbReference type="PROSITE" id="PS51035">
    <property type="entry name" value="BAG"/>
    <property type="match status" value="1"/>
</dbReference>
<keyword evidence="4" id="KW-1185">Reference proteome</keyword>
<dbReference type="SMART" id="SM00264">
    <property type="entry name" value="BAG"/>
    <property type="match status" value="1"/>
</dbReference>
<name>A0ABM0K787_APLCA</name>
<dbReference type="GeneID" id="101845886"/>
<dbReference type="InterPro" id="IPR003103">
    <property type="entry name" value="BAG_domain"/>
</dbReference>
<reference evidence="5" key="1">
    <citation type="submission" date="2025-08" db="UniProtKB">
        <authorList>
            <consortium name="RefSeq"/>
        </authorList>
    </citation>
    <scope>IDENTIFICATION</scope>
</reference>